<evidence type="ECO:0000259" key="2">
    <source>
        <dbReference type="Pfam" id="PF12130"/>
    </source>
</evidence>
<gene>
    <name evidence="3" type="ORF">BV898_01672</name>
</gene>
<feature type="compositionally biased region" description="Low complexity" evidence="1">
    <location>
        <begin position="112"/>
        <end position="127"/>
    </location>
</feature>
<dbReference type="InterPro" id="IPR022735">
    <property type="entry name" value="bMERB_dom"/>
</dbReference>
<dbReference type="Proteomes" id="UP000192578">
    <property type="component" value="Unassembled WGS sequence"/>
</dbReference>
<feature type="compositionally biased region" description="Polar residues" evidence="1">
    <location>
        <begin position="39"/>
        <end position="49"/>
    </location>
</feature>
<feature type="compositionally biased region" description="Low complexity" evidence="1">
    <location>
        <begin position="51"/>
        <end position="68"/>
    </location>
</feature>
<feature type="compositionally biased region" description="Polar residues" evidence="1">
    <location>
        <begin position="91"/>
        <end position="111"/>
    </location>
</feature>
<dbReference type="SMART" id="SM01203">
    <property type="entry name" value="DUF3585"/>
    <property type="match status" value="1"/>
</dbReference>
<name>A0A1W0XBC5_HYPEX</name>
<reference evidence="4" key="1">
    <citation type="submission" date="2017-01" db="EMBL/GenBank/DDBJ databases">
        <title>Comparative genomics of anhydrobiosis in the tardigrade Hypsibius dujardini.</title>
        <authorList>
            <person name="Yoshida Y."/>
            <person name="Koutsovoulos G."/>
            <person name="Laetsch D."/>
            <person name="Stevens L."/>
            <person name="Kumar S."/>
            <person name="Horikawa D."/>
            <person name="Ishino K."/>
            <person name="Komine S."/>
            <person name="Tomita M."/>
            <person name="Blaxter M."/>
            <person name="Arakawa K."/>
        </authorList>
    </citation>
    <scope>NUCLEOTIDE SEQUENCE [LARGE SCALE GENOMIC DNA]</scope>
    <source>
        <strain evidence="4">Z151</strain>
    </source>
</reference>
<comment type="caution">
    <text evidence="3">The sequence shown here is derived from an EMBL/GenBank/DDBJ whole genome shotgun (WGS) entry which is preliminary data.</text>
</comment>
<feature type="region of interest" description="Disordered" evidence="1">
    <location>
        <begin position="89"/>
        <end position="127"/>
    </location>
</feature>
<feature type="compositionally biased region" description="Basic and acidic residues" evidence="1">
    <location>
        <begin position="243"/>
        <end position="268"/>
    </location>
</feature>
<protein>
    <recommendedName>
        <fullName evidence="2">BMERB domain-containing protein</fullName>
    </recommendedName>
</protein>
<organism evidence="3 4">
    <name type="scientific">Hypsibius exemplaris</name>
    <name type="common">Freshwater tardigrade</name>
    <dbReference type="NCBI Taxonomy" id="2072580"/>
    <lineage>
        <taxon>Eukaryota</taxon>
        <taxon>Metazoa</taxon>
        <taxon>Ecdysozoa</taxon>
        <taxon>Tardigrada</taxon>
        <taxon>Eutardigrada</taxon>
        <taxon>Parachela</taxon>
        <taxon>Hypsibioidea</taxon>
        <taxon>Hypsibiidae</taxon>
        <taxon>Hypsibius</taxon>
    </lineage>
</organism>
<proteinExistence type="predicted"/>
<dbReference type="OrthoDB" id="10659507at2759"/>
<dbReference type="EMBL" id="MTYJ01000006">
    <property type="protein sequence ID" value="OQV24612.1"/>
    <property type="molecule type" value="Genomic_DNA"/>
</dbReference>
<evidence type="ECO:0000313" key="4">
    <source>
        <dbReference type="Proteomes" id="UP000192578"/>
    </source>
</evidence>
<evidence type="ECO:0000256" key="1">
    <source>
        <dbReference type="SAM" id="MobiDB-lite"/>
    </source>
</evidence>
<sequence>MTTSKKVYPDQLNPFGEDEDDDDANNPFKSDDDEEVLTVSKSSAANETLRNIPSSNGISTSSGSHLSPVNRKSIPGVDADRNLVAVAGSNVARQTIPTPRGTSSTSVQFPGSLSSAPSVNSVSVAAKSNPAVVVVDVGVSATSESDVSRPPSKPSPLPRRSLLVHQQQPEAEIPQSPAEFRLPVSPLPPRADGSTTPVKRRAPSIPLSTEGLTMRPLPSPEKSPIAGLKKKLAPPPPPCGMKNGEDQRRKSSADIDAKTMEERFKDLEMSPGKSTSSLTTRRDSGASASSCLPVGSLTPDRSSMSQHLASSVEDLEEQQYMDLMQALKDEHQAIEAELRELMSIPNKLRSAAQIAREQRLINDLMENVKRRDELEDEEEDHDFQRTLGDAGSPGTAPKKMKKKRKFKIKNFLGVK</sequence>
<accession>A0A1W0XBC5</accession>
<feature type="compositionally biased region" description="Polar residues" evidence="1">
    <location>
        <begin position="299"/>
        <end position="309"/>
    </location>
</feature>
<dbReference type="AlphaFoldDB" id="A0A1W0XBC5"/>
<keyword evidence="4" id="KW-1185">Reference proteome</keyword>
<dbReference type="Pfam" id="PF12130">
    <property type="entry name" value="bMERB_dom"/>
    <property type="match status" value="1"/>
</dbReference>
<evidence type="ECO:0000313" key="3">
    <source>
        <dbReference type="EMBL" id="OQV24612.1"/>
    </source>
</evidence>
<feature type="region of interest" description="Disordered" evidence="1">
    <location>
        <begin position="371"/>
        <end position="403"/>
    </location>
</feature>
<feature type="region of interest" description="Disordered" evidence="1">
    <location>
        <begin position="1"/>
        <end position="76"/>
    </location>
</feature>
<feature type="domain" description="BMERB" evidence="2">
    <location>
        <begin position="318"/>
        <end position="379"/>
    </location>
</feature>
<feature type="region of interest" description="Disordered" evidence="1">
    <location>
        <begin position="140"/>
        <end position="312"/>
    </location>
</feature>